<evidence type="ECO:0000313" key="2">
    <source>
        <dbReference type="Proteomes" id="UP000001400"/>
    </source>
</evidence>
<dbReference type="GeneID" id="8827972"/>
<protein>
    <submittedName>
        <fullName evidence="1">Uncharacterized protein</fullName>
    </submittedName>
</protein>
<reference evidence="1" key="1">
    <citation type="submission" date="2010-02" db="EMBL/GenBank/DDBJ databases">
        <title>Complete sequence of Aciduliprofundum boonei T469.</title>
        <authorList>
            <consortium name="US DOE Joint Genome Institute"/>
            <person name="Lucas S."/>
            <person name="Copeland A."/>
            <person name="Lapidus A."/>
            <person name="Cheng J.-F."/>
            <person name="Bruce D."/>
            <person name="Goodwin L."/>
            <person name="Pitluck S."/>
            <person name="Saunders E."/>
            <person name="Detter J.C."/>
            <person name="Han C."/>
            <person name="Tapia R."/>
            <person name="Land M."/>
            <person name="Hauser L."/>
            <person name="Kyrpides N."/>
            <person name="Mikhailova N."/>
            <person name="Flores G."/>
            <person name="Reysenbach A.-L."/>
            <person name="Woyke T."/>
        </authorList>
    </citation>
    <scope>NUCLEOTIDE SEQUENCE</scope>
    <source>
        <strain evidence="1">T469</strain>
    </source>
</reference>
<organism evidence="1 2">
    <name type="scientific">Aciduliprofundum boonei (strain DSM 19572 / T469)</name>
    <dbReference type="NCBI Taxonomy" id="439481"/>
    <lineage>
        <taxon>Archaea</taxon>
        <taxon>Methanobacteriati</taxon>
        <taxon>Thermoplasmatota</taxon>
        <taxon>DHVE2 group</taxon>
        <taxon>Candidatus Aciduliprofundum</taxon>
    </lineage>
</organism>
<dbReference type="EMBL" id="CP001941">
    <property type="protein sequence ID" value="ADD08824.1"/>
    <property type="molecule type" value="Genomic_DNA"/>
</dbReference>
<dbReference type="HOGENOM" id="CLU_1551725_0_0_2"/>
<gene>
    <name evidence="1" type="ordered locus">Aboo_1015</name>
</gene>
<evidence type="ECO:0000313" key="1">
    <source>
        <dbReference type="EMBL" id="ADD08824.1"/>
    </source>
</evidence>
<accession>D3T9P5</accession>
<dbReference type="RefSeq" id="WP_012997300.1">
    <property type="nucleotide sequence ID" value="NC_013926.1"/>
</dbReference>
<dbReference type="KEGG" id="abi:Aboo_1015"/>
<dbReference type="AlphaFoldDB" id="D3T9P5"/>
<sequence>MITKTKFSTGKDAAIKLARYIERGMSNNRVYTRLYYEFKPANDRDLKEFVEVSRGADEDVPAVRHMIIAPERFYDERQLHYLVMKTLHDWRIESRNYGIRFLWGLHYNTEHPHSHIGMVSPYSEELVMEREDLKEFNKIVEEVFGEKLKSEKKIEEEMEREIKEAEEFEVGV</sequence>
<proteinExistence type="predicted"/>
<keyword evidence="2" id="KW-1185">Reference proteome</keyword>
<dbReference type="Proteomes" id="UP000001400">
    <property type="component" value="Chromosome"/>
</dbReference>
<name>D3T9P5_ACIB4</name>